<comment type="caution">
    <text evidence="2">The sequence shown here is derived from an EMBL/GenBank/DDBJ whole genome shotgun (WGS) entry which is preliminary data.</text>
</comment>
<dbReference type="EMBL" id="BJTG01000011">
    <property type="protein sequence ID" value="GEJ59154.1"/>
    <property type="molecule type" value="Genomic_DNA"/>
</dbReference>
<dbReference type="Proteomes" id="UP000503640">
    <property type="component" value="Unassembled WGS sequence"/>
</dbReference>
<evidence type="ECO:0000259" key="1">
    <source>
        <dbReference type="Pfam" id="PF01966"/>
    </source>
</evidence>
<feature type="domain" description="HD" evidence="1">
    <location>
        <begin position="245"/>
        <end position="351"/>
    </location>
</feature>
<dbReference type="RefSeq" id="WP_176068394.1">
    <property type="nucleotide sequence ID" value="NZ_BJTG01000011.1"/>
</dbReference>
<dbReference type="Pfam" id="PF01966">
    <property type="entry name" value="HD"/>
    <property type="match status" value="1"/>
</dbReference>
<name>A0A7I9VRT2_9BACT</name>
<dbReference type="SUPFAM" id="SSF109604">
    <property type="entry name" value="HD-domain/PDEase-like"/>
    <property type="match status" value="1"/>
</dbReference>
<protein>
    <recommendedName>
        <fullName evidence="1">HD domain-containing protein</fullName>
    </recommendedName>
</protein>
<keyword evidence="3" id="KW-1185">Reference proteome</keyword>
<organism evidence="2 3">
    <name type="scientific">Anaeromyxobacter diazotrophicus</name>
    <dbReference type="NCBI Taxonomy" id="2590199"/>
    <lineage>
        <taxon>Bacteria</taxon>
        <taxon>Pseudomonadati</taxon>
        <taxon>Myxococcota</taxon>
        <taxon>Myxococcia</taxon>
        <taxon>Myxococcales</taxon>
        <taxon>Cystobacterineae</taxon>
        <taxon>Anaeromyxobacteraceae</taxon>
        <taxon>Anaeromyxobacter</taxon>
    </lineage>
</organism>
<proteinExistence type="predicted"/>
<evidence type="ECO:0000313" key="3">
    <source>
        <dbReference type="Proteomes" id="UP000503640"/>
    </source>
</evidence>
<accession>A0A7I9VRT2</accession>
<dbReference type="Gene3D" id="1.10.3210.10">
    <property type="entry name" value="Hypothetical protein af1432"/>
    <property type="match status" value="1"/>
</dbReference>
<dbReference type="AlphaFoldDB" id="A0A7I9VRT2"/>
<evidence type="ECO:0000313" key="2">
    <source>
        <dbReference type="EMBL" id="GEJ59154.1"/>
    </source>
</evidence>
<reference evidence="3" key="1">
    <citation type="journal article" date="2020" name="Appl. Environ. Microbiol.">
        <title>Diazotrophic Anaeromyxobacter Isolates from Soils.</title>
        <authorList>
            <person name="Masuda Y."/>
            <person name="Yamanaka H."/>
            <person name="Xu Z.X."/>
            <person name="Shiratori Y."/>
            <person name="Aono T."/>
            <person name="Amachi S."/>
            <person name="Senoo K."/>
            <person name="Itoh H."/>
        </authorList>
    </citation>
    <scope>NUCLEOTIDE SEQUENCE [LARGE SCALE GENOMIC DNA]</scope>
    <source>
        <strain evidence="3">R267</strain>
    </source>
</reference>
<dbReference type="InterPro" id="IPR006674">
    <property type="entry name" value="HD_domain"/>
</dbReference>
<gene>
    <name evidence="2" type="ORF">AMYX_38950</name>
</gene>
<sequence>MPVRLDEELARAQSSLSRAIGRARAGEDRELAQKVREGGEALASVLCGLLKMSRVHAADNRAFDAPVAELSRVVAGLHELLGTLQLVTVEDQVYLNDFRVRTEGKAGVRDLGAELAKHNVGGVAVHAPLDGPAVRALVTAFAERPAESGPRTALAAGLAMRGVRAVELLPRFRFRAQSEGEQAAIDPAEALRRALRLCEESFDQLAAGRVVNPLPLRRAVVELITVGPATPELWEHLGEALPHASHAATVALLALLVGRAAGFGQAVLQDLGLAALLHDTGYAQLPAEVAQGPDGLARHPGEGARILLRQRGFNAAKLRRLRAVLDHHRDHAAPGGAPSILGEILRLAEDYTTLLRLHGARISPADALGAMARAAGRLYQPALVQLLVNVLGRYPPGTLLELDDGRYARSISPVRSRETFAQPFVRVYDLRTRALSAERLDLALCGAVRRTLPG</sequence>